<feature type="transmembrane region" description="Helical" evidence="2">
    <location>
        <begin position="89"/>
        <end position="110"/>
    </location>
</feature>
<keyword evidence="4" id="KW-1185">Reference proteome</keyword>
<protein>
    <submittedName>
        <fullName evidence="3">Uncharacterized protein</fullName>
    </submittedName>
</protein>
<keyword evidence="2" id="KW-1133">Transmembrane helix</keyword>
<evidence type="ECO:0000313" key="4">
    <source>
        <dbReference type="Proteomes" id="UP001629246"/>
    </source>
</evidence>
<name>A0ABW9AE67_9BURK</name>
<evidence type="ECO:0000256" key="1">
    <source>
        <dbReference type="SAM" id="MobiDB-lite"/>
    </source>
</evidence>
<dbReference type="Proteomes" id="UP001629246">
    <property type="component" value="Unassembled WGS sequence"/>
</dbReference>
<gene>
    <name evidence="3" type="ORF">PQR62_15635</name>
</gene>
<feature type="region of interest" description="Disordered" evidence="1">
    <location>
        <begin position="1"/>
        <end position="28"/>
    </location>
</feature>
<comment type="caution">
    <text evidence="3">The sequence shown here is derived from an EMBL/GenBank/DDBJ whole genome shotgun (WGS) entry which is preliminary data.</text>
</comment>
<proteinExistence type="predicted"/>
<evidence type="ECO:0000313" key="3">
    <source>
        <dbReference type="EMBL" id="MFL9925712.1"/>
    </source>
</evidence>
<dbReference type="RefSeq" id="WP_408158897.1">
    <property type="nucleotide sequence ID" value="NZ_JAQQFM010000006.1"/>
</dbReference>
<dbReference type="EMBL" id="JAQQFM010000006">
    <property type="protein sequence ID" value="MFL9925712.1"/>
    <property type="molecule type" value="Genomic_DNA"/>
</dbReference>
<evidence type="ECO:0000256" key="2">
    <source>
        <dbReference type="SAM" id="Phobius"/>
    </source>
</evidence>
<keyword evidence="2" id="KW-0812">Transmembrane</keyword>
<organism evidence="3 4">
    <name type="scientific">Herbaspirillum lusitanum</name>
    <dbReference type="NCBI Taxonomy" id="213312"/>
    <lineage>
        <taxon>Bacteria</taxon>
        <taxon>Pseudomonadati</taxon>
        <taxon>Pseudomonadota</taxon>
        <taxon>Betaproteobacteria</taxon>
        <taxon>Burkholderiales</taxon>
        <taxon>Oxalobacteraceae</taxon>
        <taxon>Herbaspirillum</taxon>
    </lineage>
</organism>
<keyword evidence="2" id="KW-0472">Membrane</keyword>
<accession>A0ABW9AE67</accession>
<feature type="transmembrane region" description="Helical" evidence="2">
    <location>
        <begin position="62"/>
        <end position="83"/>
    </location>
</feature>
<reference evidence="3 4" key="1">
    <citation type="journal article" date="2024" name="Chem. Sci.">
        <title>Discovery of megapolipeptins by genome mining of a Burkholderiales bacteria collection.</title>
        <authorList>
            <person name="Paulo B.S."/>
            <person name="Recchia M.J.J."/>
            <person name="Lee S."/>
            <person name="Fergusson C.H."/>
            <person name="Romanowski S.B."/>
            <person name="Hernandez A."/>
            <person name="Krull N."/>
            <person name="Liu D.Y."/>
            <person name="Cavanagh H."/>
            <person name="Bos A."/>
            <person name="Gray C.A."/>
            <person name="Murphy B.T."/>
            <person name="Linington R.G."/>
            <person name="Eustaquio A.S."/>
        </authorList>
    </citation>
    <scope>NUCLEOTIDE SEQUENCE [LARGE SCALE GENOMIC DNA]</scope>
    <source>
        <strain evidence="3 4">RL21-008-BIB-A</strain>
    </source>
</reference>
<sequence length="122" mass="13886">MTTITAAPDMRPVTVEKPETPEPLETPQYIYRPNDPFQSGIDEARAITSISTSHKPWVKTTWFILFVLGPLVVIELIALKVALESNTNAVRGFLSINAGMFPVWLCYYLIWRKRMRSSSSNR</sequence>